<keyword evidence="3" id="KW-1185">Reference proteome</keyword>
<evidence type="ECO:0000313" key="2">
    <source>
        <dbReference type="EMBL" id="CAB1444674.1"/>
    </source>
</evidence>
<gene>
    <name evidence="2" type="ORF">PLEPLA_LOCUS32392</name>
</gene>
<proteinExistence type="predicted"/>
<accession>A0A9N7YZW6</accession>
<protein>
    <submittedName>
        <fullName evidence="2">Uncharacterized protein</fullName>
    </submittedName>
</protein>
<dbReference type="AlphaFoldDB" id="A0A9N7YZW6"/>
<dbReference type="EMBL" id="CADEAL010003424">
    <property type="protein sequence ID" value="CAB1444674.1"/>
    <property type="molecule type" value="Genomic_DNA"/>
</dbReference>
<organism evidence="2 3">
    <name type="scientific">Pleuronectes platessa</name>
    <name type="common">European plaice</name>
    <dbReference type="NCBI Taxonomy" id="8262"/>
    <lineage>
        <taxon>Eukaryota</taxon>
        <taxon>Metazoa</taxon>
        <taxon>Chordata</taxon>
        <taxon>Craniata</taxon>
        <taxon>Vertebrata</taxon>
        <taxon>Euteleostomi</taxon>
        <taxon>Actinopterygii</taxon>
        <taxon>Neopterygii</taxon>
        <taxon>Teleostei</taxon>
        <taxon>Neoteleostei</taxon>
        <taxon>Acanthomorphata</taxon>
        <taxon>Carangaria</taxon>
        <taxon>Pleuronectiformes</taxon>
        <taxon>Pleuronectoidei</taxon>
        <taxon>Pleuronectidae</taxon>
        <taxon>Pleuronectes</taxon>
    </lineage>
</organism>
<dbReference type="Proteomes" id="UP001153269">
    <property type="component" value="Unassembled WGS sequence"/>
</dbReference>
<sequence>MEPAVRQAGEGTKHGTVPHPFHLRMGQTGSTKDTKESLPVSDPPPSADLHEAIDLEHESLHLHPTCLWGVQQEGVSLFQGEQRLISPPHPPGWARPSGSLSDQGGEPSAEWRGKRNVALWSLRPAIP</sequence>
<evidence type="ECO:0000313" key="3">
    <source>
        <dbReference type="Proteomes" id="UP001153269"/>
    </source>
</evidence>
<name>A0A9N7YZW6_PLEPL</name>
<reference evidence="2" key="1">
    <citation type="submission" date="2020-03" db="EMBL/GenBank/DDBJ databases">
        <authorList>
            <person name="Weist P."/>
        </authorList>
    </citation>
    <scope>NUCLEOTIDE SEQUENCE</scope>
</reference>
<feature type="region of interest" description="Disordered" evidence="1">
    <location>
        <begin position="82"/>
        <end position="114"/>
    </location>
</feature>
<evidence type="ECO:0000256" key="1">
    <source>
        <dbReference type="SAM" id="MobiDB-lite"/>
    </source>
</evidence>
<feature type="region of interest" description="Disordered" evidence="1">
    <location>
        <begin position="1"/>
        <end position="50"/>
    </location>
</feature>
<comment type="caution">
    <text evidence="2">The sequence shown here is derived from an EMBL/GenBank/DDBJ whole genome shotgun (WGS) entry which is preliminary data.</text>
</comment>